<dbReference type="InterPro" id="IPR052050">
    <property type="entry name" value="SecEffector_AnkRepeat"/>
</dbReference>
<dbReference type="SUPFAM" id="SSF48403">
    <property type="entry name" value="Ankyrin repeat"/>
    <property type="match status" value="1"/>
</dbReference>
<dbReference type="PANTHER" id="PTHR46586:SF1">
    <property type="entry name" value="ANKYRIN REPEAT-CONTAINING PROTEIN"/>
    <property type="match status" value="1"/>
</dbReference>
<dbReference type="Gene3D" id="1.25.40.20">
    <property type="entry name" value="Ankyrin repeat-containing domain"/>
    <property type="match status" value="1"/>
</dbReference>
<dbReference type="SUPFAM" id="SSF140860">
    <property type="entry name" value="Pseudo ankyrin repeat-like"/>
    <property type="match status" value="1"/>
</dbReference>
<proteinExistence type="predicted"/>
<reference evidence="1" key="1">
    <citation type="submission" date="2021-06" db="EMBL/GenBank/DDBJ databases">
        <authorList>
            <person name="Rolland C."/>
        </authorList>
    </citation>
    <scope>NUCLEOTIDE SEQUENCE</scope>
    <source>
        <strain evidence="1">347.936635</strain>
    </source>
</reference>
<sequence>MLPIPDDCFKLVVTKVDINAASQNRSSSYINNIPRGIFYLSKRLLPMVVSIHHPRGFQYWTEQLKNCTVNKVLSSGLVEYYAYHGFDVNYYNVGNKVRDLYSSNEEYTAMLHRITLSPFNQPPPSYLVTELFRQGMAKTLDLLFSKGIAAKENIENESIRLAIANGHLDCLKVFFLHKCTLKYSYMDFEDCAITSDKPAILQYLLETKKDISRVMPLLCSRSVFREGCLEVARKNGCKFTPEDFRRAATNGNIGMVKYMLDENNIKETDNHLPYDSVILARSVANSGHVDVLKLLMERGCPPRDEILDCAVRSHNTLNKEELIRVALDSGCGIEQRTLEYAAENITVDQFKMLVRSPKWEDRFTRISELCANAAKREDPDMLKYLDSIGVSWDENTCSEAAAHGRLECLTYAHENGCPWDSTVCERAMEAESLPCLKYALENGCSANRWELMQRAADMKSKKIFKYLSQSARDLYKDAVGDGSDSDDNDNSDYY</sequence>
<dbReference type="InterPro" id="IPR036770">
    <property type="entry name" value="Ankyrin_rpt-contain_sf"/>
</dbReference>
<evidence type="ECO:0000313" key="1">
    <source>
        <dbReference type="EMBL" id="QYA18383.1"/>
    </source>
</evidence>
<dbReference type="EMBL" id="MZ420154">
    <property type="protein sequence ID" value="QYA18383.1"/>
    <property type="molecule type" value="Genomic_DNA"/>
</dbReference>
<protein>
    <submittedName>
        <fullName evidence="1">Ankyrin repeat domain</fullName>
    </submittedName>
</protein>
<organism evidence="1">
    <name type="scientific">Clandestinovirus</name>
    <dbReference type="NCBI Taxonomy" id="2831644"/>
    <lineage>
        <taxon>Viruses</taxon>
    </lineage>
</organism>
<name>A0A8F8PJW4_9VIRU</name>
<dbReference type="PANTHER" id="PTHR46586">
    <property type="entry name" value="ANKYRIN REPEAT-CONTAINING PROTEIN"/>
    <property type="match status" value="1"/>
</dbReference>
<accession>A0A8F8PJW4</accession>
<gene>
    <name evidence="1" type="ORF">KOM_12_113</name>
</gene>